<evidence type="ECO:0000256" key="1">
    <source>
        <dbReference type="SAM" id="MobiDB-lite"/>
    </source>
</evidence>
<comment type="caution">
    <text evidence="2">The sequence shown here is derived from an EMBL/GenBank/DDBJ whole genome shotgun (WGS) entry which is preliminary data.</text>
</comment>
<keyword evidence="3" id="KW-1185">Reference proteome</keyword>
<dbReference type="GeneID" id="25267786"/>
<dbReference type="Proteomes" id="UP000027361">
    <property type="component" value="Unassembled WGS sequence"/>
</dbReference>
<accession>A0A066V9Z2</accession>
<feature type="region of interest" description="Disordered" evidence="1">
    <location>
        <begin position="155"/>
        <end position="233"/>
    </location>
</feature>
<dbReference type="HOGENOM" id="CLU_723980_0_0_1"/>
<evidence type="ECO:0000313" key="3">
    <source>
        <dbReference type="Proteomes" id="UP000027361"/>
    </source>
</evidence>
<dbReference type="RefSeq" id="XP_013239825.1">
    <property type="nucleotide sequence ID" value="XM_013384371.1"/>
</dbReference>
<evidence type="ECO:0000313" key="2">
    <source>
        <dbReference type="EMBL" id="KDN35584.1"/>
    </source>
</evidence>
<proteinExistence type="predicted"/>
<feature type="compositionally biased region" description="Polar residues" evidence="1">
    <location>
        <begin position="190"/>
        <end position="215"/>
    </location>
</feature>
<dbReference type="EMBL" id="JMSN01000205">
    <property type="protein sequence ID" value="KDN35584.1"/>
    <property type="molecule type" value="Genomic_DNA"/>
</dbReference>
<reference evidence="2 3" key="1">
    <citation type="submission" date="2014-05" db="EMBL/GenBank/DDBJ databases">
        <title>Draft genome sequence of a rare smut relative, Tilletiaria anomala UBC 951.</title>
        <authorList>
            <consortium name="DOE Joint Genome Institute"/>
            <person name="Toome M."/>
            <person name="Kuo A."/>
            <person name="Henrissat B."/>
            <person name="Lipzen A."/>
            <person name="Tritt A."/>
            <person name="Yoshinaga Y."/>
            <person name="Zane M."/>
            <person name="Barry K."/>
            <person name="Grigoriev I.V."/>
            <person name="Spatafora J.W."/>
            <person name="Aimea M.C."/>
        </authorList>
    </citation>
    <scope>NUCLEOTIDE SEQUENCE [LARGE SCALE GENOMIC DNA]</scope>
    <source>
        <strain evidence="2 3">UBC 951</strain>
    </source>
</reference>
<name>A0A066V9Z2_TILAU</name>
<dbReference type="AlphaFoldDB" id="A0A066V9Z2"/>
<gene>
    <name evidence="2" type="ORF">K437DRAFT_75456</name>
</gene>
<dbReference type="InParanoid" id="A0A066V9Z2"/>
<protein>
    <submittedName>
        <fullName evidence="2">Uncharacterized protein</fullName>
    </submittedName>
</protein>
<organism evidence="2 3">
    <name type="scientific">Tilletiaria anomala (strain ATCC 24038 / CBS 436.72 / UBC 951)</name>
    <dbReference type="NCBI Taxonomy" id="1037660"/>
    <lineage>
        <taxon>Eukaryota</taxon>
        <taxon>Fungi</taxon>
        <taxon>Dikarya</taxon>
        <taxon>Basidiomycota</taxon>
        <taxon>Ustilaginomycotina</taxon>
        <taxon>Exobasidiomycetes</taxon>
        <taxon>Georgefischeriales</taxon>
        <taxon>Tilletiariaceae</taxon>
        <taxon>Tilletiaria</taxon>
    </lineage>
</organism>
<sequence>MPDEGFQLTPRLALPSVAPYSLFLTGTTSSPAHTRLPHPLHLTFLSDCPVSAACSKPCLFFSTFSSSPSSRSPAGLSSLRGPVTVATQPSGGPHITPPLQPPTLAAMMSGSPEPAFLAYGRRQSSTASISSVGGAGSLSTSIGNPRIRLSNLNAERLSPSPGYAGDANPSSPARSHVPLRPAPAMVPSYDSFSPSTPSPLAQQLSMQGDAESSSLRRGFRHPPSTGSATGLIGRQPLSHASKLPMGEFPSLRVVFSDYPSSSRTSASINNPGKTASCILSAPASVPGASSNMPIPTVGPRAILRTPSIPPTFEAIGERLTRVAR</sequence>